<name>A0A095AWI1_9PROT</name>
<dbReference type="EMBL" id="JOKM01000103">
    <property type="protein sequence ID" value="KGB21128.1"/>
    <property type="molecule type" value="Genomic_DNA"/>
</dbReference>
<gene>
    <name evidence="1" type="ORF">AtDm6_3123</name>
</gene>
<dbReference type="PATRIC" id="fig|104102.7.peg.3079"/>
<evidence type="ECO:0000313" key="1">
    <source>
        <dbReference type="EMBL" id="KGB21128.1"/>
    </source>
</evidence>
<organism evidence="1 2">
    <name type="scientific">Acetobacter tropicalis</name>
    <dbReference type="NCBI Taxonomy" id="104102"/>
    <lineage>
        <taxon>Bacteria</taxon>
        <taxon>Pseudomonadati</taxon>
        <taxon>Pseudomonadota</taxon>
        <taxon>Alphaproteobacteria</taxon>
        <taxon>Acetobacterales</taxon>
        <taxon>Acetobacteraceae</taxon>
        <taxon>Acetobacter</taxon>
    </lineage>
</organism>
<proteinExistence type="predicted"/>
<dbReference type="AlphaFoldDB" id="A0A095AWI1"/>
<accession>A0A095AWI1</accession>
<comment type="caution">
    <text evidence="1">The sequence shown here is derived from an EMBL/GenBank/DDBJ whole genome shotgun (WGS) entry which is preliminary data.</text>
</comment>
<evidence type="ECO:0000313" key="2">
    <source>
        <dbReference type="Proteomes" id="UP000029448"/>
    </source>
</evidence>
<sequence>MEPIERFGCVPYTHIQSNLIHDPALASFLALPCSHSRQMTMILPRIDQAGLGHWE</sequence>
<dbReference type="Proteomes" id="UP000029448">
    <property type="component" value="Unassembled WGS sequence"/>
</dbReference>
<reference evidence="1 2" key="1">
    <citation type="submission" date="2014-06" db="EMBL/GenBank/DDBJ databases">
        <title>Functional and comparative genomic analyses of the Drosophila gut microbiota identify candidate symbiosis factors.</title>
        <authorList>
            <person name="Newell P.D."/>
            <person name="Chaston J.M."/>
            <person name="Douglas A.E."/>
        </authorList>
    </citation>
    <scope>NUCLEOTIDE SEQUENCE [LARGE SCALE GENOMIC DNA]</scope>
    <source>
        <strain evidence="1 2">DmCS_006</strain>
    </source>
</reference>
<protein>
    <submittedName>
        <fullName evidence="1">Uncharacterized protein</fullName>
    </submittedName>
</protein>
<keyword evidence="2" id="KW-1185">Reference proteome</keyword>